<comment type="caution">
    <text evidence="2">The sequence shown here is derived from an EMBL/GenBank/DDBJ whole genome shotgun (WGS) entry which is preliminary data.</text>
</comment>
<dbReference type="Proteomes" id="UP001180453">
    <property type="component" value="Unassembled WGS sequence"/>
</dbReference>
<evidence type="ECO:0000259" key="1">
    <source>
        <dbReference type="Pfam" id="PF08885"/>
    </source>
</evidence>
<sequence>MSPYQNLPRRNFWKTGVAQSPATEIADLYIKKFGIPADAQIATAGSCFAQHIKRHMSASGFKVLDLEPPPLGLPPDRQLAYGFGLFSARYGNIYTVRQLLQLAREALGLLQPAHAVWQKGERFIDGLRPAVEPLGFTEPGIVLLHRRSHLGKVKAMLERMNLMIFTLGLTEAWVDAVDGVVYPTAPGTLGMPVGAAELEFRNFTTAQTIADFIEFRGLVQAFNPSCRFLLTVSPVPLTATATQDHVLVATSYSKAALRAAAGELAAAHPDIDYFPSFELISSPVFKGAFFEANQRSVAPAGVQFVMETFFRAHPPHTAAAGPAATPAAPQVDEACEDALLEAFVK</sequence>
<reference evidence="2 3" key="1">
    <citation type="submission" date="2023-07" db="EMBL/GenBank/DDBJ databases">
        <title>Sorghum-associated microbial communities from plants grown in Nebraska, USA.</title>
        <authorList>
            <person name="Schachtman D."/>
        </authorList>
    </citation>
    <scope>NUCLEOTIDE SEQUENCE [LARGE SCALE GENOMIC DNA]</scope>
    <source>
        <strain evidence="2 3">BE314</strain>
    </source>
</reference>
<gene>
    <name evidence="2" type="ORF">J2X20_002821</name>
</gene>
<organism evidence="2 3">
    <name type="scientific">Roseateles saccharophilus</name>
    <name type="common">Pseudomonas saccharophila</name>
    <dbReference type="NCBI Taxonomy" id="304"/>
    <lineage>
        <taxon>Bacteria</taxon>
        <taxon>Pseudomonadati</taxon>
        <taxon>Pseudomonadota</taxon>
        <taxon>Betaproteobacteria</taxon>
        <taxon>Burkholderiales</taxon>
        <taxon>Sphaerotilaceae</taxon>
        <taxon>Roseateles</taxon>
    </lineage>
</organism>
<keyword evidence="3" id="KW-1185">Reference proteome</keyword>
<evidence type="ECO:0000313" key="2">
    <source>
        <dbReference type="EMBL" id="MDR7270163.1"/>
    </source>
</evidence>
<dbReference type="Pfam" id="PF08885">
    <property type="entry name" value="GSCFA"/>
    <property type="match status" value="1"/>
</dbReference>
<name>A0ABU1YN63_ROSSA</name>
<evidence type="ECO:0000313" key="3">
    <source>
        <dbReference type="Proteomes" id="UP001180453"/>
    </source>
</evidence>
<dbReference type="RefSeq" id="WP_310265780.1">
    <property type="nucleotide sequence ID" value="NZ_JAVDXU010000002.1"/>
</dbReference>
<accession>A0ABU1YN63</accession>
<proteinExistence type="predicted"/>
<dbReference type="InterPro" id="IPR014982">
    <property type="entry name" value="GSCFA"/>
</dbReference>
<dbReference type="EMBL" id="JAVDXU010000002">
    <property type="protein sequence ID" value="MDR7270163.1"/>
    <property type="molecule type" value="Genomic_DNA"/>
</dbReference>
<protein>
    <recommendedName>
        <fullName evidence="1">GSCFA domain-containing protein</fullName>
    </recommendedName>
</protein>
<feature type="domain" description="GSCFA" evidence="1">
    <location>
        <begin position="40"/>
        <end position="309"/>
    </location>
</feature>